<gene>
    <name evidence="1" type="ORF">CLOSTHATH_07130</name>
</gene>
<dbReference type="EMBL" id="ACIO01000975">
    <property type="protein sequence ID" value="EFC94691.1"/>
    <property type="molecule type" value="Genomic_DNA"/>
</dbReference>
<protein>
    <submittedName>
        <fullName evidence="1">Uncharacterized protein</fullName>
    </submittedName>
</protein>
<evidence type="ECO:0000313" key="2">
    <source>
        <dbReference type="Proteomes" id="UP000004968"/>
    </source>
</evidence>
<comment type="caution">
    <text evidence="1">The sequence shown here is derived from an EMBL/GenBank/DDBJ whole genome shotgun (WGS) entry which is preliminary data.</text>
</comment>
<dbReference type="AlphaFoldDB" id="D3AU16"/>
<evidence type="ECO:0000313" key="1">
    <source>
        <dbReference type="EMBL" id="EFC94691.1"/>
    </source>
</evidence>
<proteinExistence type="predicted"/>
<dbReference type="HOGENOM" id="CLU_3217239_0_0_9"/>
<reference evidence="1 2" key="1">
    <citation type="submission" date="2010-01" db="EMBL/GenBank/DDBJ databases">
        <authorList>
            <person name="Weinstock G."/>
            <person name="Sodergren E."/>
            <person name="Clifton S."/>
            <person name="Fulton L."/>
            <person name="Fulton B."/>
            <person name="Courtney L."/>
            <person name="Fronick C."/>
            <person name="Harrison M."/>
            <person name="Strong C."/>
            <person name="Farmer C."/>
            <person name="Delahaunty K."/>
            <person name="Markovic C."/>
            <person name="Hall O."/>
            <person name="Minx P."/>
            <person name="Tomlinson C."/>
            <person name="Mitreva M."/>
            <person name="Nelson J."/>
            <person name="Hou S."/>
            <person name="Wollam A."/>
            <person name="Pepin K.H."/>
            <person name="Johnson M."/>
            <person name="Bhonagiri V."/>
            <person name="Nash W.E."/>
            <person name="Warren W."/>
            <person name="Chinwalla A."/>
            <person name="Mardis E.R."/>
            <person name="Wilson R.K."/>
        </authorList>
    </citation>
    <scope>NUCLEOTIDE SEQUENCE [LARGE SCALE GENOMIC DNA]</scope>
    <source>
        <strain evidence="1 2">DSM 13479</strain>
    </source>
</reference>
<organism evidence="1 2">
    <name type="scientific">Hungatella hathewayi DSM 13479</name>
    <dbReference type="NCBI Taxonomy" id="566550"/>
    <lineage>
        <taxon>Bacteria</taxon>
        <taxon>Bacillati</taxon>
        <taxon>Bacillota</taxon>
        <taxon>Clostridia</taxon>
        <taxon>Lachnospirales</taxon>
        <taxon>Lachnospiraceae</taxon>
        <taxon>Hungatella</taxon>
    </lineage>
</organism>
<name>D3AU16_9FIRM</name>
<sequence length="44" mass="4831">MRNLYGRTGKYRRPVPFLFSTFIQAAGKETGSGICEAPPPDKGD</sequence>
<accession>D3AU16</accession>
<dbReference type="Proteomes" id="UP000004968">
    <property type="component" value="Unassembled WGS sequence"/>
</dbReference>